<accession>A0ABQ2CXE4</accession>
<sequence length="154" mass="17269">MKFPFVFSLLALGAAQATTVSVLGFEDQIKKADVVVHVRIVDVKTIQNKNYPWKQYTLSIKDTLKGNASMLSQLPEGPAINVLGGDTWQMEGAPAFKKDEEWVLMLYKTPYDSPVVGFNQGMYQIRDNRVLGIESLSLKNNELATFKTAIREKL</sequence>
<keyword evidence="3" id="KW-1185">Reference proteome</keyword>
<comment type="caution">
    <text evidence="2">The sequence shown here is derived from an EMBL/GenBank/DDBJ whole genome shotgun (WGS) entry which is preliminary data.</text>
</comment>
<name>A0ABQ2CXE4_9DEIO</name>
<evidence type="ECO:0000313" key="3">
    <source>
        <dbReference type="Proteomes" id="UP000632222"/>
    </source>
</evidence>
<dbReference type="RefSeq" id="WP_189002044.1">
    <property type="nucleotide sequence ID" value="NZ_BMOD01000004.1"/>
</dbReference>
<reference evidence="3" key="1">
    <citation type="journal article" date="2019" name="Int. J. Syst. Evol. Microbiol.">
        <title>The Global Catalogue of Microorganisms (GCM) 10K type strain sequencing project: providing services to taxonomists for standard genome sequencing and annotation.</title>
        <authorList>
            <consortium name="The Broad Institute Genomics Platform"/>
            <consortium name="The Broad Institute Genome Sequencing Center for Infectious Disease"/>
            <person name="Wu L."/>
            <person name="Ma J."/>
        </authorList>
    </citation>
    <scope>NUCLEOTIDE SEQUENCE [LARGE SCALE GENOMIC DNA]</scope>
    <source>
        <strain evidence="3">JCM 14370</strain>
    </source>
</reference>
<keyword evidence="1" id="KW-0732">Signal</keyword>
<feature type="signal peptide" evidence="1">
    <location>
        <begin position="1"/>
        <end position="17"/>
    </location>
</feature>
<dbReference type="EMBL" id="BMOD01000004">
    <property type="protein sequence ID" value="GGJ30362.1"/>
    <property type="molecule type" value="Genomic_DNA"/>
</dbReference>
<dbReference type="Proteomes" id="UP000632222">
    <property type="component" value="Unassembled WGS sequence"/>
</dbReference>
<organism evidence="2 3">
    <name type="scientific">Deinococcus roseus</name>
    <dbReference type="NCBI Taxonomy" id="392414"/>
    <lineage>
        <taxon>Bacteria</taxon>
        <taxon>Thermotogati</taxon>
        <taxon>Deinococcota</taxon>
        <taxon>Deinococci</taxon>
        <taxon>Deinococcales</taxon>
        <taxon>Deinococcaceae</taxon>
        <taxon>Deinococcus</taxon>
    </lineage>
</organism>
<protein>
    <submittedName>
        <fullName evidence="2">Uncharacterized protein</fullName>
    </submittedName>
</protein>
<evidence type="ECO:0000256" key="1">
    <source>
        <dbReference type="SAM" id="SignalP"/>
    </source>
</evidence>
<feature type="chain" id="PRO_5047517880" evidence="1">
    <location>
        <begin position="18"/>
        <end position="154"/>
    </location>
</feature>
<evidence type="ECO:0000313" key="2">
    <source>
        <dbReference type="EMBL" id="GGJ30362.1"/>
    </source>
</evidence>
<gene>
    <name evidence="2" type="ORF">GCM10008938_15480</name>
</gene>
<proteinExistence type="predicted"/>